<dbReference type="Pfam" id="PF03328">
    <property type="entry name" value="HpcH_HpaI"/>
    <property type="match status" value="1"/>
</dbReference>
<comment type="similarity">
    <text evidence="1">Belongs to the HpcH/HpaI aldolase family.</text>
</comment>
<reference evidence="5 6" key="1">
    <citation type="journal article" date="2024" name="Chem. Sci.">
        <title>Discovery of megapolipeptins by genome mining of a Burkholderiales bacteria collection.</title>
        <authorList>
            <person name="Paulo B.S."/>
            <person name="Recchia M.J.J."/>
            <person name="Lee S."/>
            <person name="Fergusson C.H."/>
            <person name="Romanowski S.B."/>
            <person name="Hernandez A."/>
            <person name="Krull N."/>
            <person name="Liu D.Y."/>
            <person name="Cavanagh H."/>
            <person name="Bos A."/>
            <person name="Gray C.A."/>
            <person name="Murphy B.T."/>
            <person name="Linington R.G."/>
            <person name="Eustaquio A.S."/>
        </authorList>
    </citation>
    <scope>NUCLEOTIDE SEQUENCE [LARGE SCALE GENOMIC DNA]</scope>
    <source>
        <strain evidence="5 6">RL17-335-BIF-A</strain>
    </source>
</reference>
<proteinExistence type="inferred from homology"/>
<evidence type="ECO:0000256" key="3">
    <source>
        <dbReference type="ARBA" id="ARBA00023239"/>
    </source>
</evidence>
<sequence>MNTSFKARLLARELLVGTFVKSTDHTVVEVLCHAGLDVLCLDAEHVPFGAARLDTSILAARANHMPAIVRVADDSPHALLAALDMGATAVQVPHVVSAASAQRIARACRFGGDGTGRRGYAGSTRAAGYGTRRMSDHLHDSDRDIAVIAQIEDAAALAELPRLVEVEGIDALFIGRVDLAVSLGASRVDDPIVDDAVQMICEACRQANKTVGLFCADATDVDTWRNKGASLFLIGSDHSFMLNGAKHLVSALRSPQPLTKSRGS</sequence>
<keyword evidence="3 5" id="KW-0456">Lyase</keyword>
<dbReference type="SUPFAM" id="SSF51621">
    <property type="entry name" value="Phosphoenolpyruvate/pyruvate domain"/>
    <property type="match status" value="1"/>
</dbReference>
<protein>
    <submittedName>
        <fullName evidence="5">Aldolase/citrate lyase family protein</fullName>
    </submittedName>
</protein>
<dbReference type="RefSeq" id="WP_408208580.1">
    <property type="nucleotide sequence ID" value="NZ_JAQQBZ010000001.1"/>
</dbReference>
<dbReference type="InterPro" id="IPR015813">
    <property type="entry name" value="Pyrv/PenolPyrv_kinase-like_dom"/>
</dbReference>
<evidence type="ECO:0000313" key="6">
    <source>
        <dbReference type="Proteomes" id="UP001629367"/>
    </source>
</evidence>
<evidence type="ECO:0000259" key="4">
    <source>
        <dbReference type="Pfam" id="PF03328"/>
    </source>
</evidence>
<keyword evidence="6" id="KW-1185">Reference proteome</keyword>
<evidence type="ECO:0000313" key="5">
    <source>
        <dbReference type="EMBL" id="MFM0591813.1"/>
    </source>
</evidence>
<dbReference type="InterPro" id="IPR040442">
    <property type="entry name" value="Pyrv_kinase-like_dom_sf"/>
</dbReference>
<dbReference type="Gene3D" id="3.20.20.60">
    <property type="entry name" value="Phosphoenolpyruvate-binding domains"/>
    <property type="match status" value="1"/>
</dbReference>
<evidence type="ECO:0000256" key="2">
    <source>
        <dbReference type="ARBA" id="ARBA00022723"/>
    </source>
</evidence>
<organism evidence="5 6">
    <name type="scientific">Paraburkholderia dilworthii</name>
    <dbReference type="NCBI Taxonomy" id="948106"/>
    <lineage>
        <taxon>Bacteria</taxon>
        <taxon>Pseudomonadati</taxon>
        <taxon>Pseudomonadota</taxon>
        <taxon>Betaproteobacteria</taxon>
        <taxon>Burkholderiales</taxon>
        <taxon>Burkholderiaceae</taxon>
        <taxon>Paraburkholderia</taxon>
    </lineage>
</organism>
<name>A0ABW9D0V9_9BURK</name>
<dbReference type="GO" id="GO:0016829">
    <property type="term" value="F:lyase activity"/>
    <property type="evidence" value="ECO:0007669"/>
    <property type="project" value="UniProtKB-KW"/>
</dbReference>
<evidence type="ECO:0000256" key="1">
    <source>
        <dbReference type="ARBA" id="ARBA00005568"/>
    </source>
</evidence>
<dbReference type="InterPro" id="IPR050251">
    <property type="entry name" value="HpcH-HpaI_aldolase"/>
</dbReference>
<dbReference type="PANTHER" id="PTHR30502:SF0">
    <property type="entry name" value="PHOSPHOENOLPYRUVATE CARBOXYLASE FAMILY PROTEIN"/>
    <property type="match status" value="1"/>
</dbReference>
<dbReference type="PANTHER" id="PTHR30502">
    <property type="entry name" value="2-KETO-3-DEOXY-L-RHAMNONATE ALDOLASE"/>
    <property type="match status" value="1"/>
</dbReference>
<gene>
    <name evidence="5" type="ORF">PQQ68_02210</name>
</gene>
<accession>A0ABW9D0V9</accession>
<dbReference type="EMBL" id="JAQQBZ010000001">
    <property type="protein sequence ID" value="MFM0591813.1"/>
    <property type="molecule type" value="Genomic_DNA"/>
</dbReference>
<comment type="caution">
    <text evidence="5">The sequence shown here is derived from an EMBL/GenBank/DDBJ whole genome shotgun (WGS) entry which is preliminary data.</text>
</comment>
<dbReference type="InterPro" id="IPR005000">
    <property type="entry name" value="Aldolase/citrate-lyase_domain"/>
</dbReference>
<feature type="domain" description="HpcH/HpaI aldolase/citrate lyase" evidence="4">
    <location>
        <begin position="17"/>
        <end position="241"/>
    </location>
</feature>
<keyword evidence="2" id="KW-0479">Metal-binding</keyword>
<dbReference type="Proteomes" id="UP001629367">
    <property type="component" value="Unassembled WGS sequence"/>
</dbReference>